<dbReference type="Pfam" id="PF13621">
    <property type="entry name" value="Cupin_8"/>
    <property type="match status" value="1"/>
</dbReference>
<keyword evidence="10" id="KW-0804">Transcription</keyword>
<keyword evidence="7" id="KW-0408">Iron</keyword>
<comment type="caution">
    <text evidence="16">The sequence shown here is derived from an EMBL/GenBank/DDBJ whole genome shotgun (WGS) entry which is preliminary data.</text>
</comment>
<dbReference type="EMBL" id="BLXT01005528">
    <property type="protein sequence ID" value="GFO23748.1"/>
    <property type="molecule type" value="Genomic_DNA"/>
</dbReference>
<evidence type="ECO:0000256" key="7">
    <source>
        <dbReference type="ARBA" id="ARBA00023004"/>
    </source>
</evidence>
<dbReference type="GO" id="GO:0051864">
    <property type="term" value="F:histone H3K36 demethylase activity"/>
    <property type="evidence" value="ECO:0007669"/>
    <property type="project" value="TreeGrafter"/>
</dbReference>
<dbReference type="PANTHER" id="PTHR12461:SF106">
    <property type="entry name" value="BIFUNCTIONAL PEPTIDASE AND ARGINYL-HYDROXYLASE JMJD5"/>
    <property type="match status" value="1"/>
</dbReference>
<dbReference type="PANTHER" id="PTHR12461">
    <property type="entry name" value="HYPOXIA-INDUCIBLE FACTOR 1 ALPHA INHIBITOR-RELATED"/>
    <property type="match status" value="1"/>
</dbReference>
<evidence type="ECO:0000256" key="2">
    <source>
        <dbReference type="ARBA" id="ARBA00004123"/>
    </source>
</evidence>
<keyword evidence="6" id="KW-0560">Oxidoreductase</keyword>
<feature type="compositionally biased region" description="Basic and acidic residues" evidence="14">
    <location>
        <begin position="179"/>
        <end position="191"/>
    </location>
</feature>
<sequence length="546" mass="61544">MESVSLVNNTVCLEQPSGSDDAKSMNKQLGPGPCRKLLPENKEGFMNVITDKSAMSCSVLSLLETAVNLLYKEKYLACLDLCETVLDKIWEELNTGYWKDVHLCWRQAYSLVSVAKALSEGALLSEPGRNIDHAVILRTCDMGLLMGAPILGNVLAKMSREFQQAFGILGQWRRLSDSKDGVSQRGEKNEQLDASSGHKRFANVSKRQIIENGQEKGGFPAEIEDVETFYQNSPGESCSFIAKKIRLSLESQSFNKLNKKSGTAQISQPPKCFRTDPDKIDTSEKQTNDRCMMSADSPVIPLPPKVSTQKTSKIPRCSCPSVEMFQAMFMDVGHPVVITDAIGYWPALTTRQWNLNYLRSVAGCRTVPVEIGTRYTEESWTQKLMTIGQMIDQYVTNPQADKAYLAQHQLFDQVWELRDDISVPVYCCLGEDEDVDINAWFGPAGTISPLHQDPKHNFLCQVMGKKYVRLYSEDHTECVYPHPTRLLHNTSQIDLDAPDLKQYPKFKDIPCLETVLGPGEMLYIPPKHWHYVKSLAISFSVSFWWQ</sequence>
<feature type="region of interest" description="Disordered" evidence="14">
    <location>
        <begin position="179"/>
        <end position="198"/>
    </location>
</feature>
<organism evidence="16 17">
    <name type="scientific">Plakobranchus ocellatus</name>
    <dbReference type="NCBI Taxonomy" id="259542"/>
    <lineage>
        <taxon>Eukaryota</taxon>
        <taxon>Metazoa</taxon>
        <taxon>Spiralia</taxon>
        <taxon>Lophotrochozoa</taxon>
        <taxon>Mollusca</taxon>
        <taxon>Gastropoda</taxon>
        <taxon>Heterobranchia</taxon>
        <taxon>Euthyneura</taxon>
        <taxon>Panpulmonata</taxon>
        <taxon>Sacoglossa</taxon>
        <taxon>Placobranchoidea</taxon>
        <taxon>Plakobranchidae</taxon>
        <taxon>Plakobranchus</taxon>
    </lineage>
</organism>
<keyword evidence="11" id="KW-0539">Nucleus</keyword>
<gene>
    <name evidence="16" type="ORF">PoB_005025300</name>
</gene>
<keyword evidence="9" id="KW-0090">Biological rhythms</keyword>
<keyword evidence="17" id="KW-1185">Reference proteome</keyword>
<reference evidence="16 17" key="1">
    <citation type="journal article" date="2021" name="Elife">
        <title>Chloroplast acquisition without the gene transfer in kleptoplastic sea slugs, Plakobranchus ocellatus.</title>
        <authorList>
            <person name="Maeda T."/>
            <person name="Takahashi S."/>
            <person name="Yoshida T."/>
            <person name="Shimamura S."/>
            <person name="Takaki Y."/>
            <person name="Nagai Y."/>
            <person name="Toyoda A."/>
            <person name="Suzuki Y."/>
            <person name="Arimoto A."/>
            <person name="Ishii H."/>
            <person name="Satoh N."/>
            <person name="Nishiyama T."/>
            <person name="Hasebe M."/>
            <person name="Maruyama T."/>
            <person name="Minagawa J."/>
            <person name="Obokata J."/>
            <person name="Shigenobu S."/>
        </authorList>
    </citation>
    <scope>NUCLEOTIDE SEQUENCE [LARGE SCALE GENOMIC DNA]</scope>
</reference>
<evidence type="ECO:0000256" key="14">
    <source>
        <dbReference type="SAM" id="MobiDB-lite"/>
    </source>
</evidence>
<dbReference type="InterPro" id="IPR003347">
    <property type="entry name" value="JmjC_dom"/>
</dbReference>
<dbReference type="GO" id="GO:0005634">
    <property type="term" value="C:nucleus"/>
    <property type="evidence" value="ECO:0007669"/>
    <property type="project" value="UniProtKB-SubCell"/>
</dbReference>
<evidence type="ECO:0000256" key="12">
    <source>
        <dbReference type="ARBA" id="ARBA00023306"/>
    </source>
</evidence>
<dbReference type="FunFam" id="2.60.120.650:FF:000061">
    <property type="entry name" value="Glucosamine 6-phosphate N-acetyltransferase"/>
    <property type="match status" value="1"/>
</dbReference>
<evidence type="ECO:0000313" key="17">
    <source>
        <dbReference type="Proteomes" id="UP000735302"/>
    </source>
</evidence>
<dbReference type="Pfam" id="PF24472">
    <property type="entry name" value="ARM_KDM8_N"/>
    <property type="match status" value="1"/>
</dbReference>
<keyword evidence="3" id="KW-0479">Metal-binding</keyword>
<keyword evidence="12" id="KW-0131">Cell cycle</keyword>
<evidence type="ECO:0000256" key="3">
    <source>
        <dbReference type="ARBA" id="ARBA00022723"/>
    </source>
</evidence>
<evidence type="ECO:0000256" key="6">
    <source>
        <dbReference type="ARBA" id="ARBA00023002"/>
    </source>
</evidence>
<evidence type="ECO:0000256" key="5">
    <source>
        <dbReference type="ARBA" id="ARBA00022964"/>
    </source>
</evidence>
<evidence type="ECO:0000259" key="15">
    <source>
        <dbReference type="PROSITE" id="PS51184"/>
    </source>
</evidence>
<evidence type="ECO:0000256" key="10">
    <source>
        <dbReference type="ARBA" id="ARBA00023163"/>
    </source>
</evidence>
<dbReference type="SMART" id="SM00558">
    <property type="entry name" value="JmjC"/>
    <property type="match status" value="1"/>
</dbReference>
<dbReference type="AlphaFoldDB" id="A0AAV4BWZ6"/>
<dbReference type="Proteomes" id="UP000735302">
    <property type="component" value="Unassembled WGS sequence"/>
</dbReference>
<comment type="cofactor">
    <cofactor evidence="1">
        <name>Fe(2+)</name>
        <dbReference type="ChEBI" id="CHEBI:29033"/>
    </cofactor>
</comment>
<keyword evidence="4" id="KW-0156">Chromatin regulator</keyword>
<keyword evidence="8" id="KW-0805">Transcription regulation</keyword>
<dbReference type="GO" id="GO:0046872">
    <property type="term" value="F:metal ion binding"/>
    <property type="evidence" value="ECO:0007669"/>
    <property type="project" value="UniProtKB-KW"/>
</dbReference>
<dbReference type="InterPro" id="IPR056520">
    <property type="entry name" value="ARM_KDM8_N"/>
</dbReference>
<evidence type="ECO:0000313" key="16">
    <source>
        <dbReference type="EMBL" id="GFO23748.1"/>
    </source>
</evidence>
<feature type="domain" description="JmjC" evidence="15">
    <location>
        <begin position="403"/>
        <end position="546"/>
    </location>
</feature>
<dbReference type="SUPFAM" id="SSF51197">
    <property type="entry name" value="Clavaminate synthase-like"/>
    <property type="match status" value="1"/>
</dbReference>
<dbReference type="Gene3D" id="2.60.120.650">
    <property type="entry name" value="Cupin"/>
    <property type="match status" value="1"/>
</dbReference>
<accession>A0AAV4BWZ6</accession>
<comment type="subcellular location">
    <subcellularLocation>
        <location evidence="2">Nucleus</location>
    </subcellularLocation>
</comment>
<dbReference type="GO" id="GO:0048511">
    <property type="term" value="P:rhythmic process"/>
    <property type="evidence" value="ECO:0007669"/>
    <property type="project" value="UniProtKB-KW"/>
</dbReference>
<dbReference type="InterPro" id="IPR041667">
    <property type="entry name" value="Cupin_8"/>
</dbReference>
<evidence type="ECO:0000256" key="13">
    <source>
        <dbReference type="ARBA" id="ARBA00049800"/>
    </source>
</evidence>
<dbReference type="PROSITE" id="PS51184">
    <property type="entry name" value="JMJC"/>
    <property type="match status" value="1"/>
</dbReference>
<evidence type="ECO:0000256" key="9">
    <source>
        <dbReference type="ARBA" id="ARBA00023108"/>
    </source>
</evidence>
<evidence type="ECO:0000256" key="1">
    <source>
        <dbReference type="ARBA" id="ARBA00001954"/>
    </source>
</evidence>
<evidence type="ECO:0000256" key="11">
    <source>
        <dbReference type="ARBA" id="ARBA00023242"/>
    </source>
</evidence>
<proteinExistence type="predicted"/>
<evidence type="ECO:0000256" key="4">
    <source>
        <dbReference type="ARBA" id="ARBA00022853"/>
    </source>
</evidence>
<evidence type="ECO:0000256" key="8">
    <source>
        <dbReference type="ARBA" id="ARBA00023015"/>
    </source>
</evidence>
<name>A0AAV4BWZ6_9GAST</name>
<protein>
    <recommendedName>
        <fullName evidence="13">JmjC domain-containing protein 5</fullName>
    </recommendedName>
</protein>
<keyword evidence="5" id="KW-0223">Dioxygenase</keyword>